<evidence type="ECO:0000256" key="3">
    <source>
        <dbReference type="ARBA" id="ARBA00024344"/>
    </source>
</evidence>
<dbReference type="InterPro" id="IPR012347">
    <property type="entry name" value="Ferritin-like"/>
</dbReference>
<comment type="caution">
    <text evidence="4">The sequence shown here is derived from an EMBL/GenBank/DDBJ whole genome shotgun (WGS) entry which is preliminary data.</text>
</comment>
<evidence type="ECO:0000313" key="5">
    <source>
        <dbReference type="Proteomes" id="UP000294902"/>
    </source>
</evidence>
<proteinExistence type="inferred from homology"/>
<reference evidence="4 5" key="1">
    <citation type="submission" date="2019-03" db="EMBL/GenBank/DDBJ databases">
        <title>Genomic Encyclopedia of Type Strains, Phase IV (KMG-IV): sequencing the most valuable type-strain genomes for metagenomic binning, comparative biology and taxonomic classification.</title>
        <authorList>
            <person name="Goeker M."/>
        </authorList>
    </citation>
    <scope>NUCLEOTIDE SEQUENCE [LARGE SCALE GENOMIC DNA]</scope>
    <source>
        <strain evidence="4 5">DSM 24629</strain>
    </source>
</reference>
<evidence type="ECO:0000256" key="1">
    <source>
        <dbReference type="ARBA" id="ARBA00022969"/>
    </source>
</evidence>
<name>A0A4R3MLX5_9FIRM</name>
<evidence type="ECO:0000256" key="2">
    <source>
        <dbReference type="ARBA" id="ARBA00024325"/>
    </source>
</evidence>
<dbReference type="OrthoDB" id="1682820at2"/>
<keyword evidence="5" id="KW-1185">Reference proteome</keyword>
<comment type="similarity">
    <text evidence="3">Belongs to the CotF family.</text>
</comment>
<dbReference type="Gene3D" id="1.20.1260.10">
    <property type="match status" value="1"/>
</dbReference>
<dbReference type="PANTHER" id="PTHR39183:SF1">
    <property type="entry name" value="SPORE COAT PROTEIN F-LIKE PROTEIN YHCQ"/>
    <property type="match status" value="1"/>
</dbReference>
<dbReference type="InterPro" id="IPR012851">
    <property type="entry name" value="Spore_coat_CotF-like"/>
</dbReference>
<dbReference type="RefSeq" id="WP_132251599.1">
    <property type="nucleotide sequence ID" value="NZ_SMAL01000003.1"/>
</dbReference>
<comment type="subcellular location">
    <subcellularLocation>
        <location evidence="2">Spore coat</location>
    </subcellularLocation>
</comment>
<dbReference type="PANTHER" id="PTHR39183">
    <property type="entry name" value="SPORE COAT PROTEIN F-LIKE PROTEIN YHCQ"/>
    <property type="match status" value="1"/>
</dbReference>
<keyword evidence="1" id="KW-0749">Sporulation</keyword>
<dbReference type="GO" id="GO:0030435">
    <property type="term" value="P:sporulation resulting in formation of a cellular spore"/>
    <property type="evidence" value="ECO:0007669"/>
    <property type="project" value="UniProtKB-KW"/>
</dbReference>
<evidence type="ECO:0000313" key="4">
    <source>
        <dbReference type="EMBL" id="TCT15706.1"/>
    </source>
</evidence>
<organism evidence="4 5">
    <name type="scientific">Natranaerovirga pectinivora</name>
    <dbReference type="NCBI Taxonomy" id="682400"/>
    <lineage>
        <taxon>Bacteria</taxon>
        <taxon>Bacillati</taxon>
        <taxon>Bacillota</taxon>
        <taxon>Clostridia</taxon>
        <taxon>Lachnospirales</taxon>
        <taxon>Natranaerovirgaceae</taxon>
        <taxon>Natranaerovirga</taxon>
    </lineage>
</organism>
<dbReference type="AlphaFoldDB" id="A0A4R3MLX5"/>
<gene>
    <name evidence="4" type="ORF">EDC18_103417</name>
</gene>
<dbReference type="Pfam" id="PF07875">
    <property type="entry name" value="Coat_F"/>
    <property type="match status" value="1"/>
</dbReference>
<dbReference type="Proteomes" id="UP000294902">
    <property type="component" value="Unassembled WGS sequence"/>
</dbReference>
<accession>A0A4R3MLX5</accession>
<dbReference type="EMBL" id="SMAL01000003">
    <property type="protein sequence ID" value="TCT15706.1"/>
    <property type="molecule type" value="Genomic_DNA"/>
</dbReference>
<sequence>MNSFLTNRIKSRTDITDEVIVSNMLAASVGAANVYLNATVSSTTPELRSLYASGLSEVITDNSALNELALKKNWEKPYDAPSQQLTEILKESMELDLD</sequence>
<protein>
    <submittedName>
        <fullName evidence="4">Coat F domain-containing protein</fullName>
    </submittedName>
</protein>